<feature type="transmembrane region" description="Helical" evidence="6">
    <location>
        <begin position="114"/>
        <end position="137"/>
    </location>
</feature>
<reference evidence="7 8" key="1">
    <citation type="submission" date="2014-03" db="EMBL/GenBank/DDBJ databases">
        <title>Genome of Polynucleobacter strain MWH-MoK4.</title>
        <authorList>
            <person name="Hahn M.W."/>
        </authorList>
    </citation>
    <scope>NUCLEOTIDE SEQUENCE [LARGE SCALE GENOMIC DNA]</scope>
    <source>
        <strain evidence="7 8">MWH-MoK4</strain>
    </source>
</reference>
<sequence>MSDLNSYGFGQTGSISTPQVRNRVLRNTYALLALSMVPTVIGAWLGVAFGLNFMAGSPFLGFIVFMAIAFGFFWAIEKNKDTGAGVLLLLGFTFFMGIMMSGLVGYTLNSYSNGATLIMLAFGGTAAIFAVMATIATVSKSDFSGMGKWLMVGVLLLIVASLANIWLQLPALMLTVMVLAIAIFSAFILVDVQRIINGGETNYVMATLAIYLDVYNVFTNLLALLGIMGGNKE</sequence>
<feature type="transmembrane region" description="Helical" evidence="6">
    <location>
        <begin position="204"/>
        <end position="228"/>
    </location>
</feature>
<dbReference type="PATRIC" id="fig|576611.7.peg.1208"/>
<keyword evidence="8" id="KW-1185">Reference proteome</keyword>
<evidence type="ECO:0000313" key="7">
    <source>
        <dbReference type="EMBL" id="AKD25525.1"/>
    </source>
</evidence>
<dbReference type="PANTHER" id="PTHR23291:SF115">
    <property type="entry name" value="MODULATOR OF FTSH PROTEASE YCCA"/>
    <property type="match status" value="1"/>
</dbReference>
<keyword evidence="4 6" id="KW-1133">Transmembrane helix</keyword>
<protein>
    <submittedName>
        <fullName evidence="7">Integral membrane protein, interacts with FtsH</fullName>
    </submittedName>
</protein>
<evidence type="ECO:0000256" key="3">
    <source>
        <dbReference type="ARBA" id="ARBA00022692"/>
    </source>
</evidence>
<feature type="transmembrane region" description="Helical" evidence="6">
    <location>
        <begin position="149"/>
        <end position="167"/>
    </location>
</feature>
<accession>A0A0E3ZLQ2</accession>
<gene>
    <name evidence="7" type="ORF">CL55_00011920</name>
</gene>
<dbReference type="OrthoDB" id="9813298at2"/>
<feature type="transmembrane region" description="Helical" evidence="6">
    <location>
        <begin position="173"/>
        <end position="192"/>
    </location>
</feature>
<dbReference type="GO" id="GO:0005886">
    <property type="term" value="C:plasma membrane"/>
    <property type="evidence" value="ECO:0007669"/>
    <property type="project" value="UniProtKB-SubCell"/>
</dbReference>
<feature type="transmembrane region" description="Helical" evidence="6">
    <location>
        <begin position="87"/>
        <end position="108"/>
    </location>
</feature>
<dbReference type="Proteomes" id="UP000061135">
    <property type="component" value="Chromosome"/>
</dbReference>
<name>A0A0E3ZLQ2_9BURK</name>
<dbReference type="RefSeq" id="WP_046330293.1">
    <property type="nucleotide sequence ID" value="NZ_CP007501.1"/>
</dbReference>
<feature type="transmembrane region" description="Helical" evidence="6">
    <location>
        <begin position="57"/>
        <end position="75"/>
    </location>
</feature>
<evidence type="ECO:0000256" key="1">
    <source>
        <dbReference type="ARBA" id="ARBA00004651"/>
    </source>
</evidence>
<dbReference type="InterPro" id="IPR006214">
    <property type="entry name" value="Bax_inhibitor_1-related"/>
</dbReference>
<keyword evidence="3 6" id="KW-0812">Transmembrane</keyword>
<dbReference type="PANTHER" id="PTHR23291">
    <property type="entry name" value="BAX INHIBITOR-RELATED"/>
    <property type="match status" value="1"/>
</dbReference>
<dbReference type="KEGG" id="pdq:CL55_00011920"/>
<dbReference type="AlphaFoldDB" id="A0A0E3ZLQ2"/>
<evidence type="ECO:0000313" key="8">
    <source>
        <dbReference type="Proteomes" id="UP000061135"/>
    </source>
</evidence>
<dbReference type="STRING" id="1835254.CL55_00011920"/>
<evidence type="ECO:0000256" key="4">
    <source>
        <dbReference type="ARBA" id="ARBA00022989"/>
    </source>
</evidence>
<dbReference type="Pfam" id="PF01027">
    <property type="entry name" value="Bax1-I"/>
    <property type="match status" value="1"/>
</dbReference>
<evidence type="ECO:0000256" key="6">
    <source>
        <dbReference type="RuleBase" id="RU004379"/>
    </source>
</evidence>
<evidence type="ECO:0000256" key="2">
    <source>
        <dbReference type="ARBA" id="ARBA00022475"/>
    </source>
</evidence>
<comment type="subcellular location">
    <subcellularLocation>
        <location evidence="1">Cell membrane</location>
        <topology evidence="1">Multi-pass membrane protein</topology>
    </subcellularLocation>
</comment>
<organism evidence="7 8">
    <name type="scientific">Polynucleobacter duraquae</name>
    <dbReference type="NCBI Taxonomy" id="1835254"/>
    <lineage>
        <taxon>Bacteria</taxon>
        <taxon>Pseudomonadati</taxon>
        <taxon>Pseudomonadota</taxon>
        <taxon>Betaproteobacteria</taxon>
        <taxon>Burkholderiales</taxon>
        <taxon>Burkholderiaceae</taxon>
        <taxon>Polynucleobacter</taxon>
    </lineage>
</organism>
<dbReference type="HOGENOM" id="CLU_058671_2_1_4"/>
<evidence type="ECO:0000256" key="5">
    <source>
        <dbReference type="ARBA" id="ARBA00023136"/>
    </source>
</evidence>
<keyword evidence="2" id="KW-1003">Cell membrane</keyword>
<comment type="similarity">
    <text evidence="6">Belongs to the BI1 family.</text>
</comment>
<keyword evidence="5 6" id="KW-0472">Membrane</keyword>
<feature type="transmembrane region" description="Helical" evidence="6">
    <location>
        <begin position="29"/>
        <end position="51"/>
    </location>
</feature>
<dbReference type="EMBL" id="CP007501">
    <property type="protein sequence ID" value="AKD25525.1"/>
    <property type="molecule type" value="Genomic_DNA"/>
</dbReference>
<proteinExistence type="inferred from homology"/>